<gene>
    <name evidence="5" type="ORF">AXF42_Ash010624</name>
</gene>
<evidence type="ECO:0000256" key="2">
    <source>
        <dbReference type="ARBA" id="ARBA00010291"/>
    </source>
</evidence>
<feature type="region of interest" description="Disordered" evidence="4">
    <location>
        <begin position="121"/>
        <end position="153"/>
    </location>
</feature>
<dbReference type="OrthoDB" id="1939643at2759"/>
<keyword evidence="6" id="KW-1185">Reference proteome</keyword>
<evidence type="ECO:0000256" key="1">
    <source>
        <dbReference type="ARBA" id="ARBA00004123"/>
    </source>
</evidence>
<keyword evidence="3" id="KW-0539">Nucleus</keyword>
<dbReference type="GO" id="GO:0000776">
    <property type="term" value="C:kinetochore"/>
    <property type="evidence" value="ECO:0007669"/>
    <property type="project" value="InterPro"/>
</dbReference>
<dbReference type="GO" id="GO:0051315">
    <property type="term" value="P:attachment of mitotic spindle microtubules to kinetochore"/>
    <property type="evidence" value="ECO:0007669"/>
    <property type="project" value="TreeGrafter"/>
</dbReference>
<sequence>MGEAFILPLSECLHRSPSRVLRFPLRRVSRTELPATMAAALGRSNTDAPVSSCSIPFLLPRTLESSFPDGGPMSKSNEQEVFGNLFKSAVLKDPKQLVEQAKTIIRSNMLSNAFANLEDGGNIPIKSTTKDQIEWKNRKDRQRRPSLPGSEQGKHVFNFSAKTIASEDSSVETTLGDSQSWPEVDFSCLNRISDPVEFFSTYRMLENAEKEVKRLKGESSLKLGQTLFKKDRQRRPGLLNLQGKENVFNFPVMDVTLEPSQMQTSCHLNGSVSKIFCSEEIRQNENAQVDDPKGKSFGDAKVYDEVVDEFLELMSECRGLDSYDEVADFVRRKTLQCNPINLEKLRISSFCTATQNSSQTCQLNHNSPSIPRSKFNGLSNLKRRLSLISHQGLPLLLPSCAEQYDARGKQSDAFKKLKSISKDPLNVGISTSQYSERGKQICDSQMLISYSKDMTVDGIAQSEQEPLKSKLLNVEKIMNPIDHLSALTNDIPLTGIQDQLAKISTLKRQILEENVFDGDNLLSNNDDSGGSSLSKSNKAHSISTLGNVSILGSCLDSQNASVPVSLDGRKLTMEHEIHSSLVKTSKVDKGIGKEITGLEPDIIQKDDQPLASEDLSLANNCSDVEHQSFDSSETSANAGVYESGNTLEANAAVLQRVVHDEACSGLPTIIGVKKFETPAFRGKKTLMKVKSFISEEYADLVAQAGLH</sequence>
<dbReference type="PANTHER" id="PTHR16684:SF11">
    <property type="entry name" value="CENTROMERE PROTEIN C"/>
    <property type="match status" value="1"/>
</dbReference>
<dbReference type="PANTHER" id="PTHR16684">
    <property type="entry name" value="CENTROMERE PROTEIN C"/>
    <property type="match status" value="1"/>
</dbReference>
<evidence type="ECO:0000256" key="3">
    <source>
        <dbReference type="ARBA" id="ARBA00023242"/>
    </source>
</evidence>
<dbReference type="InterPro" id="IPR028386">
    <property type="entry name" value="CENP-C/Mif2/cnp3"/>
</dbReference>
<reference evidence="5 6" key="1">
    <citation type="journal article" date="2017" name="Nature">
        <title>The Apostasia genome and the evolution of orchids.</title>
        <authorList>
            <person name="Zhang G.Q."/>
            <person name="Liu K.W."/>
            <person name="Li Z."/>
            <person name="Lohaus R."/>
            <person name="Hsiao Y.Y."/>
            <person name="Niu S.C."/>
            <person name="Wang J.Y."/>
            <person name="Lin Y.C."/>
            <person name="Xu Q."/>
            <person name="Chen L.J."/>
            <person name="Yoshida K."/>
            <person name="Fujiwara S."/>
            <person name="Wang Z.W."/>
            <person name="Zhang Y.Q."/>
            <person name="Mitsuda N."/>
            <person name="Wang M."/>
            <person name="Liu G.H."/>
            <person name="Pecoraro L."/>
            <person name="Huang H.X."/>
            <person name="Xiao X.J."/>
            <person name="Lin M."/>
            <person name="Wu X.Y."/>
            <person name="Wu W.L."/>
            <person name="Chen Y.Y."/>
            <person name="Chang S.B."/>
            <person name="Sakamoto S."/>
            <person name="Ohme-Takagi M."/>
            <person name="Yagi M."/>
            <person name="Zeng S.J."/>
            <person name="Shen C.Y."/>
            <person name="Yeh C.M."/>
            <person name="Luo Y.B."/>
            <person name="Tsai W.C."/>
            <person name="Van de Peer Y."/>
            <person name="Liu Z.J."/>
        </authorList>
    </citation>
    <scope>NUCLEOTIDE SEQUENCE [LARGE SCALE GENOMIC DNA]</scope>
    <source>
        <strain evidence="6">cv. Shenzhen</strain>
        <tissue evidence="5">Stem</tissue>
    </source>
</reference>
<proteinExistence type="inferred from homology"/>
<comment type="subcellular location">
    <subcellularLocation>
        <location evidence="1">Nucleus</location>
    </subcellularLocation>
</comment>
<dbReference type="GO" id="GO:0005634">
    <property type="term" value="C:nucleus"/>
    <property type="evidence" value="ECO:0007669"/>
    <property type="project" value="UniProtKB-SubCell"/>
</dbReference>
<evidence type="ECO:0000313" key="6">
    <source>
        <dbReference type="Proteomes" id="UP000236161"/>
    </source>
</evidence>
<dbReference type="GO" id="GO:0051455">
    <property type="term" value="P:spindle attachment to meiosis I kinetochore"/>
    <property type="evidence" value="ECO:0007669"/>
    <property type="project" value="TreeGrafter"/>
</dbReference>
<name>A0A2I0A6L4_9ASPA</name>
<dbReference type="EMBL" id="KZ452014">
    <property type="protein sequence ID" value="PKA51184.1"/>
    <property type="molecule type" value="Genomic_DNA"/>
</dbReference>
<feature type="compositionally biased region" description="Basic and acidic residues" evidence="4">
    <location>
        <begin position="128"/>
        <end position="137"/>
    </location>
</feature>
<dbReference type="GO" id="GO:0051382">
    <property type="term" value="P:kinetochore assembly"/>
    <property type="evidence" value="ECO:0007669"/>
    <property type="project" value="InterPro"/>
</dbReference>
<organism evidence="5 6">
    <name type="scientific">Apostasia shenzhenica</name>
    <dbReference type="NCBI Taxonomy" id="1088818"/>
    <lineage>
        <taxon>Eukaryota</taxon>
        <taxon>Viridiplantae</taxon>
        <taxon>Streptophyta</taxon>
        <taxon>Embryophyta</taxon>
        <taxon>Tracheophyta</taxon>
        <taxon>Spermatophyta</taxon>
        <taxon>Magnoliopsida</taxon>
        <taxon>Liliopsida</taxon>
        <taxon>Asparagales</taxon>
        <taxon>Orchidaceae</taxon>
        <taxon>Apostasioideae</taxon>
        <taxon>Apostasia</taxon>
    </lineage>
</organism>
<comment type="similarity">
    <text evidence="2">Belongs to the CENP-C/MIF2 family.</text>
</comment>
<dbReference type="GO" id="GO:0019237">
    <property type="term" value="F:centromeric DNA binding"/>
    <property type="evidence" value="ECO:0007669"/>
    <property type="project" value="InterPro"/>
</dbReference>
<protein>
    <submittedName>
        <fullName evidence="5">Uncharacterized protein</fullName>
    </submittedName>
</protein>
<evidence type="ECO:0000256" key="4">
    <source>
        <dbReference type="SAM" id="MobiDB-lite"/>
    </source>
</evidence>
<accession>A0A2I0A6L4</accession>
<dbReference type="Proteomes" id="UP000236161">
    <property type="component" value="Unassembled WGS sequence"/>
</dbReference>
<evidence type="ECO:0000313" key="5">
    <source>
        <dbReference type="EMBL" id="PKA51184.1"/>
    </source>
</evidence>
<dbReference type="AlphaFoldDB" id="A0A2I0A6L4"/>